<evidence type="ECO:0000259" key="1">
    <source>
        <dbReference type="Pfam" id="PF07238"/>
    </source>
</evidence>
<dbReference type="InterPro" id="IPR009875">
    <property type="entry name" value="PilZ_domain"/>
</dbReference>
<organism evidence="2 3">
    <name type="scientific">Reinekea marinisedimentorum</name>
    <dbReference type="NCBI Taxonomy" id="230495"/>
    <lineage>
        <taxon>Bacteria</taxon>
        <taxon>Pseudomonadati</taxon>
        <taxon>Pseudomonadota</taxon>
        <taxon>Gammaproteobacteria</taxon>
        <taxon>Oceanospirillales</taxon>
        <taxon>Saccharospirillaceae</taxon>
        <taxon>Reinekea</taxon>
    </lineage>
</organism>
<dbReference type="AlphaFoldDB" id="A0A4R3I5T0"/>
<accession>A0A4R3I5T0</accession>
<dbReference type="SUPFAM" id="SSF141371">
    <property type="entry name" value="PilZ domain-like"/>
    <property type="match status" value="1"/>
</dbReference>
<proteinExistence type="predicted"/>
<dbReference type="Proteomes" id="UP000295793">
    <property type="component" value="Unassembled WGS sequence"/>
</dbReference>
<keyword evidence="3" id="KW-1185">Reference proteome</keyword>
<protein>
    <submittedName>
        <fullName evidence="2">PilZ domain-containing protein</fullName>
    </submittedName>
</protein>
<gene>
    <name evidence="2" type="ORF">BCF53_10948</name>
</gene>
<dbReference type="Gene3D" id="2.40.10.220">
    <property type="entry name" value="predicted glycosyltransferase like domains"/>
    <property type="match status" value="1"/>
</dbReference>
<dbReference type="RefSeq" id="WP_132701852.1">
    <property type="nucleotide sequence ID" value="NZ_SLZR01000009.1"/>
</dbReference>
<reference evidence="2 3" key="1">
    <citation type="submission" date="2019-03" db="EMBL/GenBank/DDBJ databases">
        <title>Genomic Encyclopedia of Archaeal and Bacterial Type Strains, Phase II (KMG-II): from individual species to whole genera.</title>
        <authorList>
            <person name="Goeker M."/>
        </authorList>
    </citation>
    <scope>NUCLEOTIDE SEQUENCE [LARGE SCALE GENOMIC DNA]</scope>
    <source>
        <strain evidence="2 3">DSM 15388</strain>
    </source>
</reference>
<name>A0A4R3I5T0_9GAMM</name>
<dbReference type="Pfam" id="PF07238">
    <property type="entry name" value="PilZ"/>
    <property type="match status" value="1"/>
</dbReference>
<evidence type="ECO:0000313" key="2">
    <source>
        <dbReference type="EMBL" id="TCS40339.1"/>
    </source>
</evidence>
<dbReference type="GO" id="GO:0035438">
    <property type="term" value="F:cyclic-di-GMP binding"/>
    <property type="evidence" value="ECO:0007669"/>
    <property type="project" value="InterPro"/>
</dbReference>
<feature type="domain" description="PilZ" evidence="1">
    <location>
        <begin position="5"/>
        <end position="93"/>
    </location>
</feature>
<dbReference type="EMBL" id="SLZR01000009">
    <property type="protein sequence ID" value="TCS40339.1"/>
    <property type="molecule type" value="Genomic_DNA"/>
</dbReference>
<comment type="caution">
    <text evidence="2">The sequence shown here is derived from an EMBL/GenBank/DDBJ whole genome shotgun (WGS) entry which is preliminary data.</text>
</comment>
<sequence>MQNSDRRYAQRIAVELPTQITTRGGRVLNVHTWDFSDKGAYVAMTEEEAGSIDLGSYVTIQLTGTNYETPSLSAEVIRKTERGIALKLELEDEDFPENGDRDSGLL</sequence>
<evidence type="ECO:0000313" key="3">
    <source>
        <dbReference type="Proteomes" id="UP000295793"/>
    </source>
</evidence>